<dbReference type="Proteomes" id="UP000242088">
    <property type="component" value="Unassembled WGS sequence"/>
</dbReference>
<dbReference type="InterPro" id="IPR000182">
    <property type="entry name" value="GNAT_dom"/>
</dbReference>
<reference evidence="2" key="2">
    <citation type="submission" date="2018-03" db="EMBL/GenBank/DDBJ databases">
        <authorList>
            <person name="Keele B.F."/>
        </authorList>
    </citation>
    <scope>NUCLEOTIDE SEQUENCE</scope>
    <source>
        <strain evidence="2">SNUC 761</strain>
    </source>
</reference>
<dbReference type="Pfam" id="PF00583">
    <property type="entry name" value="Acetyltransf_1"/>
    <property type="match status" value="1"/>
</dbReference>
<dbReference type="CDD" id="cd04301">
    <property type="entry name" value="NAT_SF"/>
    <property type="match status" value="1"/>
</dbReference>
<evidence type="ECO:0000313" key="5">
    <source>
        <dbReference type="Proteomes" id="UP000242547"/>
    </source>
</evidence>
<dbReference type="AlphaFoldDB" id="A0A2K4DUB0"/>
<keyword evidence="4" id="KW-1185">Reference proteome</keyword>
<dbReference type="GO" id="GO:0016747">
    <property type="term" value="F:acyltransferase activity, transferring groups other than amino-acyl groups"/>
    <property type="evidence" value="ECO:0007669"/>
    <property type="project" value="InterPro"/>
</dbReference>
<evidence type="ECO:0000313" key="3">
    <source>
        <dbReference type="EMBL" id="PTF11132.1"/>
    </source>
</evidence>
<dbReference type="GeneID" id="48888954"/>
<reference evidence="3" key="3">
    <citation type="submission" date="2018-03" db="EMBL/GenBank/DDBJ databases">
        <authorList>
            <person name="Naushad S."/>
        </authorList>
    </citation>
    <scope>NUCLEOTIDE SEQUENCE</scope>
    <source>
        <strain evidence="3">SNUC 1409</strain>
    </source>
</reference>
<organism evidence="2 5">
    <name type="scientific">Staphylococcus devriesei</name>
    <dbReference type="NCBI Taxonomy" id="586733"/>
    <lineage>
        <taxon>Bacteria</taxon>
        <taxon>Bacillati</taxon>
        <taxon>Bacillota</taxon>
        <taxon>Bacilli</taxon>
        <taxon>Bacillales</taxon>
        <taxon>Staphylococcaceae</taxon>
        <taxon>Staphylococcus</taxon>
    </lineage>
</organism>
<dbReference type="OrthoDB" id="9797178at2"/>
<dbReference type="RefSeq" id="WP_103165587.1">
    <property type="nucleotide sequence ID" value="NZ_CP130489.1"/>
</dbReference>
<evidence type="ECO:0000313" key="4">
    <source>
        <dbReference type="Proteomes" id="UP000242088"/>
    </source>
</evidence>
<accession>A0A2K4DUB0</accession>
<dbReference type="EMBL" id="PYZI01000023">
    <property type="protein sequence ID" value="PTF11132.1"/>
    <property type="molecule type" value="Genomic_DNA"/>
</dbReference>
<gene>
    <name evidence="2" type="ORF">BUY44_04130</name>
    <name evidence="3" type="ORF">BUY47_11650</name>
</gene>
<reference evidence="4 5" key="1">
    <citation type="journal article" date="2016" name="Front. Microbiol.">
        <title>Comprehensive Phylogenetic Analysis of Bovine Non-aureus Staphylococci Species Based on Whole-Genome Sequencing.</title>
        <authorList>
            <person name="Naushad S."/>
            <person name="Barkema H.W."/>
            <person name="Luby C."/>
            <person name="Condas L.A."/>
            <person name="Nobrega D.B."/>
            <person name="Carson D.A."/>
            <person name="De Buck J."/>
        </authorList>
    </citation>
    <scope>NUCLEOTIDE SEQUENCE [LARGE SCALE GENOMIC DNA]</scope>
    <source>
        <strain evidence="3 4">SNUC 1409</strain>
        <strain evidence="2 5">SNUC 761</strain>
    </source>
</reference>
<dbReference type="InterPro" id="IPR016181">
    <property type="entry name" value="Acyl_CoA_acyltransferase"/>
</dbReference>
<feature type="domain" description="N-acetyltransferase" evidence="1">
    <location>
        <begin position="3"/>
        <end position="159"/>
    </location>
</feature>
<name>A0A2K4DUB0_9STAP</name>
<dbReference type="PROSITE" id="PS51186">
    <property type="entry name" value="GNAT"/>
    <property type="match status" value="1"/>
</dbReference>
<evidence type="ECO:0000259" key="1">
    <source>
        <dbReference type="PROSITE" id="PS51186"/>
    </source>
</evidence>
<sequence length="176" mass="20001">MQIYLSTLTEVDYAETLNKIEEIYDAQAGVDGKAQRKLISHLRKAPTYNYELEVIAKNEDAAIIGHIMLSEVSLVAKEDNYKALEVVSLIVDPDVRNQGLGKALVQAIEERAKSQHYTTIIVSHSSDYFNQLGYELAEEHHIFPENTDASTIRVKFLWDQLNDYPHGIVYRSSEES</sequence>
<proteinExistence type="predicted"/>
<comment type="caution">
    <text evidence="2">The sequence shown here is derived from an EMBL/GenBank/DDBJ whole genome shotgun (WGS) entry which is preliminary data.</text>
</comment>
<keyword evidence="2" id="KW-0808">Transferase</keyword>
<evidence type="ECO:0000313" key="2">
    <source>
        <dbReference type="EMBL" id="PTE73823.1"/>
    </source>
</evidence>
<protein>
    <submittedName>
        <fullName evidence="2">N-acetyltransferase</fullName>
    </submittedName>
</protein>
<dbReference type="Proteomes" id="UP000242547">
    <property type="component" value="Unassembled WGS sequence"/>
</dbReference>
<dbReference type="SUPFAM" id="SSF55729">
    <property type="entry name" value="Acyl-CoA N-acyltransferases (Nat)"/>
    <property type="match status" value="1"/>
</dbReference>
<dbReference type="Gene3D" id="3.40.630.30">
    <property type="match status" value="1"/>
</dbReference>
<dbReference type="EMBL" id="PYZL01000017">
    <property type="protein sequence ID" value="PTE73823.1"/>
    <property type="molecule type" value="Genomic_DNA"/>
</dbReference>